<organism evidence="13 14">
    <name type="scientific">Candidatus Propionivibrio aalborgensis</name>
    <dbReference type="NCBI Taxonomy" id="1860101"/>
    <lineage>
        <taxon>Bacteria</taxon>
        <taxon>Pseudomonadati</taxon>
        <taxon>Pseudomonadota</taxon>
        <taxon>Betaproteobacteria</taxon>
        <taxon>Rhodocyclales</taxon>
        <taxon>Rhodocyclaceae</taxon>
        <taxon>Propionivibrio</taxon>
    </lineage>
</organism>
<evidence type="ECO:0000256" key="2">
    <source>
        <dbReference type="ARBA" id="ARBA00022692"/>
    </source>
</evidence>
<evidence type="ECO:0000313" key="14">
    <source>
        <dbReference type="Proteomes" id="UP000199600"/>
    </source>
</evidence>
<dbReference type="GO" id="GO:0016491">
    <property type="term" value="F:oxidoreductase activity"/>
    <property type="evidence" value="ECO:0007669"/>
    <property type="project" value="UniProtKB-KW"/>
</dbReference>
<evidence type="ECO:0000256" key="4">
    <source>
        <dbReference type="ARBA" id="ARBA00022723"/>
    </source>
</evidence>
<keyword evidence="4" id="KW-0479">Metal-binding</keyword>
<dbReference type="NCBIfam" id="TIGR01416">
    <property type="entry name" value="Rieske_proteo"/>
    <property type="match status" value="1"/>
</dbReference>
<evidence type="ECO:0000256" key="11">
    <source>
        <dbReference type="RuleBase" id="RU004497"/>
    </source>
</evidence>
<keyword evidence="8" id="KW-0472">Membrane</keyword>
<dbReference type="PRINTS" id="PR00162">
    <property type="entry name" value="RIESKE"/>
</dbReference>
<dbReference type="PROSITE" id="PS51296">
    <property type="entry name" value="RIESKE"/>
    <property type="match status" value="1"/>
</dbReference>
<dbReference type="GO" id="GO:0046872">
    <property type="term" value="F:metal ion binding"/>
    <property type="evidence" value="ECO:0007669"/>
    <property type="project" value="UniProtKB-KW"/>
</dbReference>
<evidence type="ECO:0000256" key="10">
    <source>
        <dbReference type="RuleBase" id="RU004494"/>
    </source>
</evidence>
<comment type="miscellaneous">
    <text evidence="10">The Rieske protein is a high potential 2Fe-2S protein.</text>
</comment>
<protein>
    <recommendedName>
        <fullName evidence="10">Ubiquinol-cytochrome c reductase iron-sulfur subunit</fullName>
        <ecNumber evidence="10">7.1.1.8</ecNumber>
    </recommendedName>
</protein>
<dbReference type="SUPFAM" id="SSF50022">
    <property type="entry name" value="ISP domain"/>
    <property type="match status" value="1"/>
</dbReference>
<dbReference type="InterPro" id="IPR014349">
    <property type="entry name" value="Rieske_Fe-S_prot"/>
</dbReference>
<keyword evidence="13" id="KW-0560">Oxidoreductase</keyword>
<evidence type="ECO:0000313" key="13">
    <source>
        <dbReference type="EMBL" id="SBT06789.1"/>
    </source>
</evidence>
<dbReference type="GO" id="GO:0016020">
    <property type="term" value="C:membrane"/>
    <property type="evidence" value="ECO:0007669"/>
    <property type="project" value="UniProtKB-SubCell"/>
</dbReference>
<dbReference type="InterPro" id="IPR006317">
    <property type="entry name" value="Ubiquinol_cyt_c_Rdtase_Fe-S-su"/>
</dbReference>
<comment type="cofactor">
    <cofactor evidence="10">
        <name>[2Fe-2S] cluster</name>
        <dbReference type="ChEBI" id="CHEBI:190135"/>
    </cofactor>
    <text evidence="10">Binds 1 [2Fe-2S] cluster per subunit.</text>
</comment>
<dbReference type="GO" id="GO:0051537">
    <property type="term" value="F:2 iron, 2 sulfur cluster binding"/>
    <property type="evidence" value="ECO:0007669"/>
    <property type="project" value="UniProtKB-KW"/>
</dbReference>
<dbReference type="RefSeq" id="WP_186410629.1">
    <property type="nucleotide sequence ID" value="NZ_FLQY01000109.1"/>
</dbReference>
<keyword evidence="2" id="KW-0812">Transmembrane</keyword>
<dbReference type="InterPro" id="IPR005805">
    <property type="entry name" value="Rieske_Fe-S_prot_C"/>
</dbReference>
<dbReference type="EMBL" id="FLQY01000109">
    <property type="protein sequence ID" value="SBT06789.1"/>
    <property type="molecule type" value="Genomic_DNA"/>
</dbReference>
<keyword evidence="10" id="KW-0813">Transport</keyword>
<keyword evidence="9" id="KW-1015">Disulfide bond</keyword>
<evidence type="ECO:0000259" key="12">
    <source>
        <dbReference type="PROSITE" id="PS51296"/>
    </source>
</evidence>
<dbReference type="CDD" id="cd03470">
    <property type="entry name" value="Rieske_cytochrome_bc1"/>
    <property type="match status" value="1"/>
</dbReference>
<dbReference type="InterPro" id="IPR036922">
    <property type="entry name" value="Rieske_2Fe-2S_sf"/>
</dbReference>
<keyword evidence="14" id="KW-1185">Reference proteome</keyword>
<dbReference type="AlphaFoldDB" id="A0A1A8XNP6"/>
<dbReference type="Pfam" id="PF00355">
    <property type="entry name" value="Rieske"/>
    <property type="match status" value="1"/>
</dbReference>
<dbReference type="PANTHER" id="PTHR10134">
    <property type="entry name" value="CYTOCHROME B-C1 COMPLEX SUBUNIT RIESKE, MITOCHONDRIAL"/>
    <property type="match status" value="1"/>
</dbReference>
<keyword evidence="3" id="KW-0001">2Fe-2S</keyword>
<comment type="subunit">
    <text evidence="11">The main subunits of complex b-c1 are: cytochrome b, cytochrome c1 and the Rieske protein.</text>
</comment>
<reference evidence="13 14" key="1">
    <citation type="submission" date="2016-06" db="EMBL/GenBank/DDBJ databases">
        <authorList>
            <person name="Kjaerup R.B."/>
            <person name="Dalgaard T.S."/>
            <person name="Juul-Madsen H.R."/>
        </authorList>
    </citation>
    <scope>NUCLEOTIDE SEQUENCE [LARGE SCALE GENOMIC DNA]</scope>
    <source>
        <strain evidence="13">2</strain>
    </source>
</reference>
<keyword evidence="6" id="KW-0408">Iron</keyword>
<keyword evidence="10" id="KW-0249">Electron transport</keyword>
<dbReference type="Proteomes" id="UP000199600">
    <property type="component" value="Unassembled WGS sequence"/>
</dbReference>
<keyword evidence="5" id="KW-1133">Transmembrane helix</keyword>
<dbReference type="InterPro" id="IPR017941">
    <property type="entry name" value="Rieske_2Fe-2S"/>
</dbReference>
<gene>
    <name evidence="13" type="primary">petA</name>
    <name evidence="13" type="ORF">PROAA_1970007</name>
</gene>
<dbReference type="GO" id="GO:0008121">
    <property type="term" value="F:quinol-cytochrome-c reductase activity"/>
    <property type="evidence" value="ECO:0007669"/>
    <property type="project" value="UniProtKB-EC"/>
</dbReference>
<evidence type="ECO:0000256" key="1">
    <source>
        <dbReference type="ARBA" id="ARBA00004167"/>
    </source>
</evidence>
<proteinExistence type="predicted"/>
<evidence type="ECO:0000256" key="5">
    <source>
        <dbReference type="ARBA" id="ARBA00022989"/>
    </source>
</evidence>
<comment type="subcellular location">
    <subcellularLocation>
        <location evidence="1">Membrane</location>
        <topology evidence="1">Single-pass membrane protein</topology>
    </subcellularLocation>
</comment>
<feature type="domain" description="Rieske" evidence="12">
    <location>
        <begin position="79"/>
        <end position="177"/>
    </location>
</feature>
<evidence type="ECO:0000256" key="7">
    <source>
        <dbReference type="ARBA" id="ARBA00023014"/>
    </source>
</evidence>
<evidence type="ECO:0000256" key="6">
    <source>
        <dbReference type="ARBA" id="ARBA00023004"/>
    </source>
</evidence>
<keyword evidence="7" id="KW-0411">Iron-sulfur</keyword>
<dbReference type="Gene3D" id="2.102.10.10">
    <property type="entry name" value="Rieske [2Fe-2S] iron-sulphur domain"/>
    <property type="match status" value="1"/>
</dbReference>
<evidence type="ECO:0000256" key="9">
    <source>
        <dbReference type="ARBA" id="ARBA00023157"/>
    </source>
</evidence>
<name>A0A1A8XNP6_9RHOO</name>
<comment type="catalytic activity">
    <reaction evidence="10">
        <text>a quinol + 2 Fe(III)-[cytochrome c](out) = a quinone + 2 Fe(II)-[cytochrome c](out) + 2 H(+)(out)</text>
        <dbReference type="Rhea" id="RHEA:11484"/>
        <dbReference type="Rhea" id="RHEA-COMP:10350"/>
        <dbReference type="Rhea" id="RHEA-COMP:14399"/>
        <dbReference type="ChEBI" id="CHEBI:15378"/>
        <dbReference type="ChEBI" id="CHEBI:24646"/>
        <dbReference type="ChEBI" id="CHEBI:29033"/>
        <dbReference type="ChEBI" id="CHEBI:29034"/>
        <dbReference type="ChEBI" id="CHEBI:132124"/>
        <dbReference type="EC" id="7.1.1.8"/>
    </reaction>
</comment>
<sequence length="181" mass="20030">MSKKSATNPERRRLYLVAGLCTLGSGLGVAKYLADRSQPPEGDPMPVDFGDLPPGKLLTTDWNGRTVWILRRNAEVVAALADHEDELADPKSEYSLQPEGCRNRYRSLRQDLFVAIGQCTHQGCPPQLREGLGAHGEFLCPCHTSRFDLAGRVFRVGPARTNLVIPEYRLESETRVVIGEA</sequence>
<accession>A0A1A8XNP6</accession>
<evidence type="ECO:0000256" key="8">
    <source>
        <dbReference type="ARBA" id="ARBA00023136"/>
    </source>
</evidence>
<dbReference type="EC" id="7.1.1.8" evidence="10"/>
<evidence type="ECO:0000256" key="3">
    <source>
        <dbReference type="ARBA" id="ARBA00022714"/>
    </source>
</evidence>